<proteinExistence type="inferred from homology"/>
<dbReference type="InterPro" id="IPR017871">
    <property type="entry name" value="ABC_transporter-like_CS"/>
</dbReference>
<dbReference type="AlphaFoldDB" id="A0A839T137"/>
<keyword evidence="2" id="KW-0813">Transport</keyword>
<evidence type="ECO:0000256" key="6">
    <source>
        <dbReference type="ARBA" id="ARBA00037066"/>
    </source>
</evidence>
<organism evidence="8 9">
    <name type="scientific">Azomonas macrocytogenes</name>
    <name type="common">Azotobacter macrocytogenes</name>
    <dbReference type="NCBI Taxonomy" id="69962"/>
    <lineage>
        <taxon>Bacteria</taxon>
        <taxon>Pseudomonadati</taxon>
        <taxon>Pseudomonadota</taxon>
        <taxon>Gammaproteobacteria</taxon>
        <taxon>Pseudomonadales</taxon>
        <taxon>Pseudomonadaceae</taxon>
        <taxon>Azomonas</taxon>
    </lineage>
</organism>
<dbReference type="FunFam" id="3.40.50.300:FF:000134">
    <property type="entry name" value="Iron-enterobactin ABC transporter ATP-binding protein"/>
    <property type="match status" value="1"/>
</dbReference>
<dbReference type="InterPro" id="IPR003593">
    <property type="entry name" value="AAA+_ATPase"/>
</dbReference>
<evidence type="ECO:0000313" key="8">
    <source>
        <dbReference type="EMBL" id="MBB3103102.1"/>
    </source>
</evidence>
<gene>
    <name evidence="8" type="ORF">FHR87_001497</name>
</gene>
<protein>
    <submittedName>
        <fullName evidence="8">Iron complex transport system ATP-binding protein</fullName>
    </submittedName>
</protein>
<sequence>MSDATTDTTLRAQGLHYQLGARTILEEVSFDVRPGDCIALLGANGAGKSTLLKILLGLLQPQAGQVRLNGRDLHEHSRQQVARQLAYVPQSHTPSFPFSVEQIVAQGRLPISGLGRAPSREDWQVVNQALADMQVEHLAGRVYTELSGGERQRVLIARALAQQTRLILLDEPITGLDYGHQLRLLKHLQHLAAQGYGILATTHRPEHALESANRALVLHQGRLLADGTPHEVVTAELIARLYQVEVRQIECSPYRFFVPSE</sequence>
<dbReference type="SUPFAM" id="SSF52540">
    <property type="entry name" value="P-loop containing nucleoside triphosphate hydrolases"/>
    <property type="match status" value="1"/>
</dbReference>
<keyword evidence="4 8" id="KW-0067">ATP-binding</keyword>
<evidence type="ECO:0000313" key="9">
    <source>
        <dbReference type="Proteomes" id="UP000549250"/>
    </source>
</evidence>
<dbReference type="Proteomes" id="UP000549250">
    <property type="component" value="Unassembled WGS sequence"/>
</dbReference>
<evidence type="ECO:0000256" key="5">
    <source>
        <dbReference type="ARBA" id="ARBA00022967"/>
    </source>
</evidence>
<evidence type="ECO:0000256" key="4">
    <source>
        <dbReference type="ARBA" id="ARBA00022840"/>
    </source>
</evidence>
<dbReference type="InterPro" id="IPR027417">
    <property type="entry name" value="P-loop_NTPase"/>
</dbReference>
<dbReference type="GO" id="GO:0016887">
    <property type="term" value="F:ATP hydrolysis activity"/>
    <property type="evidence" value="ECO:0007669"/>
    <property type="project" value="InterPro"/>
</dbReference>
<dbReference type="PANTHER" id="PTHR42794:SF1">
    <property type="entry name" value="HEMIN IMPORT ATP-BINDING PROTEIN HMUV"/>
    <property type="match status" value="1"/>
</dbReference>
<dbReference type="RefSeq" id="WP_183166057.1">
    <property type="nucleotide sequence ID" value="NZ_JACHXI010000005.1"/>
</dbReference>
<dbReference type="PROSITE" id="PS50893">
    <property type="entry name" value="ABC_TRANSPORTER_2"/>
    <property type="match status" value="1"/>
</dbReference>
<name>A0A839T137_AZOMA</name>
<evidence type="ECO:0000256" key="1">
    <source>
        <dbReference type="ARBA" id="ARBA00005417"/>
    </source>
</evidence>
<evidence type="ECO:0000256" key="2">
    <source>
        <dbReference type="ARBA" id="ARBA00022448"/>
    </source>
</evidence>
<keyword evidence="3" id="KW-0547">Nucleotide-binding</keyword>
<dbReference type="CDD" id="cd03214">
    <property type="entry name" value="ABC_Iron-Siderophores_B12_Hemin"/>
    <property type="match status" value="1"/>
</dbReference>
<keyword evidence="5" id="KW-1278">Translocase</keyword>
<dbReference type="EMBL" id="JACHXI010000005">
    <property type="protein sequence ID" value="MBB3103102.1"/>
    <property type="molecule type" value="Genomic_DNA"/>
</dbReference>
<dbReference type="Gene3D" id="3.40.50.300">
    <property type="entry name" value="P-loop containing nucleotide triphosphate hydrolases"/>
    <property type="match status" value="1"/>
</dbReference>
<comment type="function">
    <text evidence="6">Part of the ABC transporter complex HmuTUV involved in hemin import. Responsible for energy coupling to the transport system.</text>
</comment>
<feature type="domain" description="ABC transporter" evidence="7">
    <location>
        <begin position="10"/>
        <end position="245"/>
    </location>
</feature>
<evidence type="ECO:0000256" key="3">
    <source>
        <dbReference type="ARBA" id="ARBA00022741"/>
    </source>
</evidence>
<dbReference type="InterPro" id="IPR003439">
    <property type="entry name" value="ABC_transporter-like_ATP-bd"/>
</dbReference>
<keyword evidence="9" id="KW-1185">Reference proteome</keyword>
<dbReference type="SMART" id="SM00382">
    <property type="entry name" value="AAA"/>
    <property type="match status" value="1"/>
</dbReference>
<comment type="similarity">
    <text evidence="1">Belongs to the ABC transporter superfamily.</text>
</comment>
<accession>A0A839T137</accession>
<dbReference type="Pfam" id="PF00005">
    <property type="entry name" value="ABC_tran"/>
    <property type="match status" value="1"/>
</dbReference>
<reference evidence="8 9" key="1">
    <citation type="submission" date="2020-08" db="EMBL/GenBank/DDBJ databases">
        <title>Genomic Encyclopedia of Type Strains, Phase III (KMG-III): the genomes of soil and plant-associated and newly described type strains.</title>
        <authorList>
            <person name="Whitman W."/>
        </authorList>
    </citation>
    <scope>NUCLEOTIDE SEQUENCE [LARGE SCALE GENOMIC DNA]</scope>
    <source>
        <strain evidence="8 9">CECT 4462</strain>
    </source>
</reference>
<dbReference type="GO" id="GO:0005524">
    <property type="term" value="F:ATP binding"/>
    <property type="evidence" value="ECO:0007669"/>
    <property type="project" value="UniProtKB-KW"/>
</dbReference>
<evidence type="ECO:0000259" key="7">
    <source>
        <dbReference type="PROSITE" id="PS50893"/>
    </source>
</evidence>
<dbReference type="PROSITE" id="PS00211">
    <property type="entry name" value="ABC_TRANSPORTER_1"/>
    <property type="match status" value="1"/>
</dbReference>
<dbReference type="PANTHER" id="PTHR42794">
    <property type="entry name" value="HEMIN IMPORT ATP-BINDING PROTEIN HMUV"/>
    <property type="match status" value="1"/>
</dbReference>
<comment type="caution">
    <text evidence="8">The sequence shown here is derived from an EMBL/GenBank/DDBJ whole genome shotgun (WGS) entry which is preliminary data.</text>
</comment>